<reference evidence="2" key="2">
    <citation type="submission" date="2019-06" db="EMBL/GenBank/DDBJ databases">
        <title>AzeR, a transcriptional regulator that responds to azelaic acid in Pseudomonas nitroreducens.</title>
        <authorList>
            <person name="Bez C."/>
            <person name="Javvadi S.G."/>
            <person name="Bertani I."/>
            <person name="Devescovi G."/>
            <person name="Studholme D.J."/>
            <person name="Geller A."/>
            <person name="Levy A."/>
            <person name="Venturi V."/>
        </authorList>
    </citation>
    <scope>NUCLEOTIDE SEQUENCE [LARGE SCALE GENOMIC DNA]</scope>
    <source>
        <strain evidence="2">DSM 9128</strain>
    </source>
</reference>
<organism evidence="1 2">
    <name type="scientific">Pseudomonas nitroreducens</name>
    <dbReference type="NCBI Taxonomy" id="46680"/>
    <lineage>
        <taxon>Bacteria</taxon>
        <taxon>Pseudomonadati</taxon>
        <taxon>Pseudomonadota</taxon>
        <taxon>Gammaproteobacteria</taxon>
        <taxon>Pseudomonadales</taxon>
        <taxon>Pseudomonadaceae</taxon>
        <taxon>Pseudomonas</taxon>
    </lineage>
</organism>
<comment type="caution">
    <text evidence="1">The sequence shown here is derived from an EMBL/GenBank/DDBJ whole genome shotgun (WGS) entry which is preliminary data.</text>
</comment>
<gene>
    <name evidence="1" type="ORF">FEA48_30755</name>
</gene>
<dbReference type="RefSeq" id="WP_138217175.1">
    <property type="nucleotide sequence ID" value="NZ_VASG01000014.1"/>
</dbReference>
<dbReference type="Proteomes" id="UP000307510">
    <property type="component" value="Unassembled WGS sequence"/>
</dbReference>
<dbReference type="EMBL" id="VASG01000014">
    <property type="protein sequence ID" value="TLP68236.1"/>
    <property type="molecule type" value="Genomic_DNA"/>
</dbReference>
<protein>
    <submittedName>
        <fullName evidence="1">Uncharacterized protein</fullName>
    </submittedName>
</protein>
<evidence type="ECO:0000313" key="1">
    <source>
        <dbReference type="EMBL" id="TLP68236.1"/>
    </source>
</evidence>
<dbReference type="Pfam" id="PF13876">
    <property type="entry name" value="Phage_gp49_66"/>
    <property type="match status" value="1"/>
</dbReference>
<name>A0A5R8ZQ93_PSENT</name>
<accession>A0A5R8ZQ93</accession>
<proteinExistence type="predicted"/>
<dbReference type="InterPro" id="IPR025915">
    <property type="entry name" value="Phage_gp49_66"/>
</dbReference>
<evidence type="ECO:0000313" key="2">
    <source>
        <dbReference type="Proteomes" id="UP000307510"/>
    </source>
</evidence>
<dbReference type="AlphaFoldDB" id="A0A5R8ZQ93"/>
<sequence>MSDPIEQEIQAKGLTAPRITPSDIEATIVSERYFTAGEGATFHAGPIPDELHLLTFCVLVLRNGFTITGESACASPDNFDADIGRKIARQNALQKIWQLEGYLLRERLHNEPGVASAVALLRASAECCDTNAAARADSDQAGQDLANAASYRLAASLLKA</sequence>
<reference evidence="1 2" key="1">
    <citation type="submission" date="2019-05" db="EMBL/GenBank/DDBJ databases">
        <authorList>
            <person name="Moore K."/>
            <person name="O'Neill P."/>
            <person name="Farbos A."/>
            <person name="Studholme D.J."/>
        </authorList>
    </citation>
    <scope>NUCLEOTIDE SEQUENCE [LARGE SCALE GENOMIC DNA]</scope>
    <source>
        <strain evidence="1 2">DSM 9128</strain>
    </source>
</reference>